<dbReference type="Gene3D" id="3.40.50.410">
    <property type="entry name" value="von Willebrand factor, type A domain"/>
    <property type="match status" value="1"/>
</dbReference>
<dbReference type="AlphaFoldDB" id="E4YVD4"/>
<feature type="domain" description="Integrator complex subunit 14 C-terminal" evidence="1">
    <location>
        <begin position="372"/>
        <end position="423"/>
    </location>
</feature>
<reference evidence="2" key="1">
    <citation type="journal article" date="2010" name="Science">
        <title>Plasticity of animal genome architecture unmasked by rapid evolution of a pelagic tunicate.</title>
        <authorList>
            <person name="Denoeud F."/>
            <person name="Henriet S."/>
            <person name="Mungpakdee S."/>
            <person name="Aury J.M."/>
            <person name="Da Silva C."/>
            <person name="Brinkmann H."/>
            <person name="Mikhaleva J."/>
            <person name="Olsen L.C."/>
            <person name="Jubin C."/>
            <person name="Canestro C."/>
            <person name="Bouquet J.M."/>
            <person name="Danks G."/>
            <person name="Poulain J."/>
            <person name="Campsteijn C."/>
            <person name="Adamski M."/>
            <person name="Cross I."/>
            <person name="Yadetie F."/>
            <person name="Muffato M."/>
            <person name="Louis A."/>
            <person name="Butcher S."/>
            <person name="Tsagkogeorga G."/>
            <person name="Konrad A."/>
            <person name="Singh S."/>
            <person name="Jensen M.F."/>
            <person name="Cong E.H."/>
            <person name="Eikeseth-Otteraa H."/>
            <person name="Noel B."/>
            <person name="Anthouard V."/>
            <person name="Porcel B.M."/>
            <person name="Kachouri-Lafond R."/>
            <person name="Nishino A."/>
            <person name="Ugolini M."/>
            <person name="Chourrout P."/>
            <person name="Nishida H."/>
            <person name="Aasland R."/>
            <person name="Huzurbazar S."/>
            <person name="Westhof E."/>
            <person name="Delsuc F."/>
            <person name="Lehrach H."/>
            <person name="Reinhardt R."/>
            <person name="Weissenbach J."/>
            <person name="Roy S.W."/>
            <person name="Artiguenave F."/>
            <person name="Postlethwait J.H."/>
            <person name="Manak J.R."/>
            <person name="Thompson E.M."/>
            <person name="Jaillon O."/>
            <person name="Du Pasquier L."/>
            <person name="Boudinot P."/>
            <person name="Liberles D.A."/>
            <person name="Volff J.N."/>
            <person name="Philippe H."/>
            <person name="Lenhard B."/>
            <person name="Roest Crollius H."/>
            <person name="Wincker P."/>
            <person name="Chourrout D."/>
        </authorList>
    </citation>
    <scope>NUCLEOTIDE SEQUENCE [LARGE SCALE GENOMIC DNA]</scope>
</reference>
<protein>
    <recommendedName>
        <fullName evidence="1">Integrator complex subunit 14 C-terminal domain-containing protein</fullName>
    </recommendedName>
</protein>
<dbReference type="InterPro" id="IPR036465">
    <property type="entry name" value="vWFA_dom_sf"/>
</dbReference>
<dbReference type="Pfam" id="PF20504">
    <property type="entry name" value="IntS14_C"/>
    <property type="match status" value="1"/>
</dbReference>
<dbReference type="PANTHER" id="PTHR13532">
    <property type="match status" value="1"/>
</dbReference>
<evidence type="ECO:0000259" key="1">
    <source>
        <dbReference type="Pfam" id="PF20504"/>
    </source>
</evidence>
<dbReference type="GO" id="GO:0032039">
    <property type="term" value="C:integrator complex"/>
    <property type="evidence" value="ECO:0007669"/>
    <property type="project" value="InterPro"/>
</dbReference>
<dbReference type="Proteomes" id="UP000011014">
    <property type="component" value="Unassembled WGS sequence"/>
</dbReference>
<dbReference type="PANTHER" id="PTHR13532:SF3">
    <property type="entry name" value="INTEGRATOR COMPLEX SUBUNIT 14"/>
    <property type="match status" value="1"/>
</dbReference>
<gene>
    <name evidence="2" type="ORF">GSOID_T00019985001</name>
</gene>
<dbReference type="SUPFAM" id="SSF53300">
    <property type="entry name" value="vWA-like"/>
    <property type="match status" value="1"/>
</dbReference>
<accession>E4YVD4</accession>
<dbReference type="InterPro" id="IPR039841">
    <property type="entry name" value="INTS14"/>
</dbReference>
<evidence type="ECO:0000313" key="2">
    <source>
        <dbReference type="EMBL" id="CBY39419.1"/>
    </source>
</evidence>
<organism evidence="2">
    <name type="scientific">Oikopleura dioica</name>
    <name type="common">Tunicate</name>
    <dbReference type="NCBI Taxonomy" id="34765"/>
    <lineage>
        <taxon>Eukaryota</taxon>
        <taxon>Metazoa</taxon>
        <taxon>Chordata</taxon>
        <taxon>Tunicata</taxon>
        <taxon>Appendicularia</taxon>
        <taxon>Copelata</taxon>
        <taxon>Oikopleuridae</taxon>
        <taxon>Oikopleura</taxon>
    </lineage>
</organism>
<dbReference type="InterPro" id="IPR046471">
    <property type="entry name" value="IntS14_C"/>
</dbReference>
<sequence>MTVTRVLVLIDDTLSMAGIHPETNRSYLDTAKIIASDFLDALADSRFDVHIVAQTRDGNPSRHGTRHVLCRATLFLDSDIDPPRRRFNRDWLQMKKEIDNISMSTDRSCNLDAIIKASRLLAGNDDEQPGHLVCLTDGNVFYPRKEFPKMLNKLTCMPATLHILTLGPLQKLEPATSLAQVVEKTIANGKRASLKRVEAQEVDTAARKLFVDEFAPMTTKLVLGKLSSEMVLHPRPPGVLDQNNAMSVVGFIPIKHLSGPPIDSNHQIIPEAINQEEPHLVILLIHALLQPQKIDRKLALVKIGDRFGLIQAHEKDDAHKWLTFSLFYPGDMPLPWMGSFDSMVFADSSAKQDYPLVDDFAKRRSYSTPTIVWSKDNWIIADLQKAHRTAKKLPDKQAAFYKEVNRISRACCVYSNDSVLEGLIWDDK</sequence>
<name>E4YVD4_OIKDI</name>
<dbReference type="EMBL" id="FN655527">
    <property type="protein sequence ID" value="CBY39419.1"/>
    <property type="molecule type" value="Genomic_DNA"/>
</dbReference>
<proteinExistence type="predicted"/>
<dbReference type="GO" id="GO:0034472">
    <property type="term" value="P:snRNA 3'-end processing"/>
    <property type="evidence" value="ECO:0007669"/>
    <property type="project" value="TreeGrafter"/>
</dbReference>